<dbReference type="GO" id="GO:0005634">
    <property type="term" value="C:nucleus"/>
    <property type="evidence" value="ECO:0007669"/>
    <property type="project" value="UniProtKB-SubCell"/>
</dbReference>
<proteinExistence type="predicted"/>
<keyword evidence="1 2" id="KW-0539">Nucleus</keyword>
<dbReference type="OMA" id="GEFDMTI"/>
<dbReference type="GO" id="GO:0006355">
    <property type="term" value="P:regulation of DNA-templated transcription"/>
    <property type="evidence" value="ECO:0007669"/>
    <property type="project" value="InterPro"/>
</dbReference>
<dbReference type="STRING" id="5539.A0A3E2GZC6"/>
<feature type="domain" description="YEATS" evidence="4">
    <location>
        <begin position="43"/>
        <end position="176"/>
    </location>
</feature>
<sequence length="256" mass="29076">MRELTSRRSLRSGASSRPQEDSEQRSTPQRILRIRLPKNSVNMVGDIKRTVKLVTEQRNIDKPSEMEGFPMKEWNIEIYLLDEQGNEKSANCFTKAVYNLHPSFVNPVQTFTEPPFRCQNEGWGEFDMTIDLYTTEKGGKTTLLHDLNFAKPRYESKQVVTFKNPSAALVNLLRETGPVPGDDANGGTRKKGDGEKKRKRIAGGAGQIDMEKLAEGLLKLSEDDLLHVVQMIHDNKSEDTYTKNDIDRQMADDDPF</sequence>
<dbReference type="Gene3D" id="2.60.40.1970">
    <property type="entry name" value="YEATS domain"/>
    <property type="match status" value="1"/>
</dbReference>
<dbReference type="Proteomes" id="UP000258309">
    <property type="component" value="Unassembled WGS sequence"/>
</dbReference>
<comment type="subcellular location">
    <subcellularLocation>
        <location evidence="2">Nucleus</location>
    </subcellularLocation>
</comment>
<evidence type="ECO:0000259" key="4">
    <source>
        <dbReference type="PROSITE" id="PS51037"/>
    </source>
</evidence>
<accession>A0A3E2GZC6</accession>
<evidence type="ECO:0000256" key="3">
    <source>
        <dbReference type="SAM" id="MobiDB-lite"/>
    </source>
</evidence>
<reference evidence="5 6" key="1">
    <citation type="submission" date="2018-05" db="EMBL/GenBank/DDBJ databases">
        <title>Draft genome sequence of Scytalidium lignicola DSM 105466, a ubiquitous saprotrophic fungus.</title>
        <authorList>
            <person name="Buettner E."/>
            <person name="Gebauer A.M."/>
            <person name="Hofrichter M."/>
            <person name="Liers C."/>
            <person name="Kellner H."/>
        </authorList>
    </citation>
    <scope>NUCLEOTIDE SEQUENCE [LARGE SCALE GENOMIC DNA]</scope>
    <source>
        <strain evidence="5 6">DSM 105466</strain>
    </source>
</reference>
<feature type="non-terminal residue" evidence="5">
    <location>
        <position position="256"/>
    </location>
</feature>
<dbReference type="OrthoDB" id="1741717at2759"/>
<dbReference type="CDD" id="cd16905">
    <property type="entry name" value="YEATS_Taf14_like"/>
    <property type="match status" value="1"/>
</dbReference>
<dbReference type="EMBL" id="NCSJ02000258">
    <property type="protein sequence ID" value="RFU26495.1"/>
    <property type="molecule type" value="Genomic_DNA"/>
</dbReference>
<dbReference type="AlphaFoldDB" id="A0A3E2GZC6"/>
<evidence type="ECO:0000313" key="6">
    <source>
        <dbReference type="Proteomes" id="UP000258309"/>
    </source>
</evidence>
<protein>
    <recommendedName>
        <fullName evidence="4">YEATS domain-containing protein</fullName>
    </recommendedName>
</protein>
<gene>
    <name evidence="5" type="ORF">B7463_g9830</name>
</gene>
<dbReference type="PROSITE" id="PS51037">
    <property type="entry name" value="YEATS"/>
    <property type="match status" value="1"/>
</dbReference>
<name>A0A3E2GZC6_SCYLI</name>
<evidence type="ECO:0000256" key="1">
    <source>
        <dbReference type="ARBA" id="ARBA00023242"/>
    </source>
</evidence>
<evidence type="ECO:0000313" key="5">
    <source>
        <dbReference type="EMBL" id="RFU26495.1"/>
    </source>
</evidence>
<evidence type="ECO:0000256" key="2">
    <source>
        <dbReference type="PROSITE-ProRule" id="PRU00376"/>
    </source>
</evidence>
<dbReference type="PANTHER" id="PTHR23195">
    <property type="entry name" value="YEATS DOMAIN"/>
    <property type="match status" value="1"/>
</dbReference>
<dbReference type="InterPro" id="IPR005033">
    <property type="entry name" value="YEATS"/>
</dbReference>
<comment type="caution">
    <text evidence="5">The sequence shown here is derived from an EMBL/GenBank/DDBJ whole genome shotgun (WGS) entry which is preliminary data.</text>
</comment>
<dbReference type="Pfam" id="PF03366">
    <property type="entry name" value="YEATS"/>
    <property type="match status" value="1"/>
</dbReference>
<feature type="region of interest" description="Disordered" evidence="3">
    <location>
        <begin position="1"/>
        <end position="30"/>
    </location>
</feature>
<feature type="non-terminal residue" evidence="5">
    <location>
        <position position="1"/>
    </location>
</feature>
<dbReference type="InterPro" id="IPR055129">
    <property type="entry name" value="YEATS_dom"/>
</dbReference>
<feature type="region of interest" description="Disordered" evidence="3">
    <location>
        <begin position="175"/>
        <end position="203"/>
    </location>
</feature>
<organism evidence="5 6">
    <name type="scientific">Scytalidium lignicola</name>
    <name type="common">Hyphomycete</name>
    <dbReference type="NCBI Taxonomy" id="5539"/>
    <lineage>
        <taxon>Eukaryota</taxon>
        <taxon>Fungi</taxon>
        <taxon>Dikarya</taxon>
        <taxon>Ascomycota</taxon>
        <taxon>Pezizomycotina</taxon>
        <taxon>Leotiomycetes</taxon>
        <taxon>Leotiomycetes incertae sedis</taxon>
        <taxon>Scytalidium</taxon>
    </lineage>
</organism>
<dbReference type="InterPro" id="IPR038704">
    <property type="entry name" value="YEAST_sf"/>
</dbReference>
<feature type="region of interest" description="Disordered" evidence="3">
    <location>
        <begin position="234"/>
        <end position="256"/>
    </location>
</feature>
<dbReference type="GO" id="GO:0000785">
    <property type="term" value="C:chromatin"/>
    <property type="evidence" value="ECO:0007669"/>
    <property type="project" value="UniProtKB-ARBA"/>
</dbReference>
<keyword evidence="6" id="KW-1185">Reference proteome</keyword>